<dbReference type="CDD" id="cd01171">
    <property type="entry name" value="YXKO-related"/>
    <property type="match status" value="1"/>
</dbReference>
<evidence type="ECO:0000256" key="15">
    <source>
        <dbReference type="ARBA" id="ARBA00048238"/>
    </source>
</evidence>
<protein>
    <recommendedName>
        <fullName evidence="19">Bifunctional NAD(P)H-hydrate repair enzyme</fullName>
    </recommendedName>
    <alternativeName>
        <fullName evidence="19">Nicotinamide nucleotide repair protein</fullName>
    </alternativeName>
    <domain>
        <recommendedName>
            <fullName evidence="19">ADP-dependent (S)-NAD(P)H-hydrate dehydratase</fullName>
            <ecNumber evidence="19">4.2.1.136</ecNumber>
        </recommendedName>
        <alternativeName>
            <fullName evidence="19">ADP-dependent NAD(P)HX dehydratase</fullName>
        </alternativeName>
    </domain>
    <domain>
        <recommendedName>
            <fullName evidence="19">NAD(P)H-hydrate epimerase</fullName>
            <ecNumber evidence="19">5.1.99.6</ecNumber>
        </recommendedName>
    </domain>
</protein>
<dbReference type="Pfam" id="PF01256">
    <property type="entry name" value="Carb_kinase"/>
    <property type="match status" value="1"/>
</dbReference>
<keyword evidence="9 18" id="KW-0630">Potassium</keyword>
<evidence type="ECO:0000256" key="16">
    <source>
        <dbReference type="ARBA" id="ARBA00049209"/>
    </source>
</evidence>
<dbReference type="GO" id="GO:0110051">
    <property type="term" value="P:metabolite repair"/>
    <property type="evidence" value="ECO:0007669"/>
    <property type="project" value="TreeGrafter"/>
</dbReference>
<organism evidence="22 23">
    <name type="scientific">Ciceribacter selenitireducens ATCC BAA-1503</name>
    <dbReference type="NCBI Taxonomy" id="1336235"/>
    <lineage>
        <taxon>Bacteria</taxon>
        <taxon>Pseudomonadati</taxon>
        <taxon>Pseudomonadota</taxon>
        <taxon>Alphaproteobacteria</taxon>
        <taxon>Hyphomicrobiales</taxon>
        <taxon>Rhizobiaceae</taxon>
        <taxon>Ciceribacter</taxon>
    </lineage>
</organism>
<feature type="binding site" evidence="18">
    <location>
        <position position="145"/>
    </location>
    <ligand>
        <name>K(+)</name>
        <dbReference type="ChEBI" id="CHEBI:29103"/>
    </ligand>
</feature>
<comment type="function">
    <text evidence="18">Catalyzes the epimerization of the S- and R-forms of NAD(P)HX, a damaged form of NAD(P)H that is a result of enzymatic or heat-dependent hydration. This is a prerequisite for the S-specific NAD(P)H-hydrate dehydratase to allow the repair of both epimers of NAD(P)HX.</text>
</comment>
<feature type="binding site" evidence="17">
    <location>
        <position position="461"/>
    </location>
    <ligand>
        <name>AMP</name>
        <dbReference type="ChEBI" id="CHEBI:456215"/>
    </ligand>
</feature>
<dbReference type="HAMAP" id="MF_01966">
    <property type="entry name" value="NADHX_epimerase"/>
    <property type="match status" value="1"/>
</dbReference>
<keyword evidence="12 17" id="KW-0456">Lyase</keyword>
<dbReference type="PANTHER" id="PTHR12592:SF0">
    <property type="entry name" value="ATP-DEPENDENT (S)-NAD(P)H-HYDRATE DEHYDRATASE"/>
    <property type="match status" value="1"/>
</dbReference>
<evidence type="ECO:0000313" key="22">
    <source>
        <dbReference type="EMBL" id="SSC66683.1"/>
    </source>
</evidence>
<comment type="cofactor">
    <cofactor evidence="18 19">
        <name>K(+)</name>
        <dbReference type="ChEBI" id="CHEBI:29103"/>
    </cofactor>
    <text evidence="18 19">Binds 1 potassium ion per subunit.</text>
</comment>
<dbReference type="PIRSF" id="PIRSF017184">
    <property type="entry name" value="Nnr"/>
    <property type="match status" value="1"/>
</dbReference>
<dbReference type="PANTHER" id="PTHR12592">
    <property type="entry name" value="ATP-DEPENDENT (S)-NAD(P)H-HYDRATE DEHYDRATASE FAMILY MEMBER"/>
    <property type="match status" value="1"/>
</dbReference>
<name>A0A376AGS5_9HYPH</name>
<dbReference type="NCBIfam" id="TIGR00197">
    <property type="entry name" value="yjeF_nterm"/>
    <property type="match status" value="1"/>
</dbReference>
<evidence type="ECO:0000256" key="1">
    <source>
        <dbReference type="ARBA" id="ARBA00000013"/>
    </source>
</evidence>
<keyword evidence="7 17" id="KW-0067">ATP-binding</keyword>
<evidence type="ECO:0000313" key="23">
    <source>
        <dbReference type="Proteomes" id="UP000254764"/>
    </source>
</evidence>
<comment type="subunit">
    <text evidence="17">Homotetramer.</text>
</comment>
<dbReference type="EMBL" id="UEYP01000002">
    <property type="protein sequence ID" value="SSC66683.1"/>
    <property type="molecule type" value="Genomic_DNA"/>
</dbReference>
<comment type="similarity">
    <text evidence="4 19">In the C-terminal section; belongs to the NnrD/CARKD family.</text>
</comment>
<comment type="similarity">
    <text evidence="18">Belongs to the NnrE/AIBP family.</text>
</comment>
<comment type="function">
    <text evidence="17">Catalyzes the dehydration of the S-form of NAD(P)HX at the expense of ADP, which is converted to AMP. Together with NAD(P)HX epimerase, which catalyzes the epimerization of the S- and R-forms, the enzyme allows the repair of both epimers of NAD(P)HX, a damaged form of NAD(P)H that is a result of enzymatic or heat-dependent hydration.</text>
</comment>
<dbReference type="SUPFAM" id="SSF64153">
    <property type="entry name" value="YjeF N-terminal domain-like"/>
    <property type="match status" value="1"/>
</dbReference>
<evidence type="ECO:0000256" key="5">
    <source>
        <dbReference type="ARBA" id="ARBA00022723"/>
    </source>
</evidence>
<comment type="catalytic activity">
    <reaction evidence="15 17 19">
        <text>(6S)-NADHX + ADP = AMP + phosphate + NADH + H(+)</text>
        <dbReference type="Rhea" id="RHEA:32223"/>
        <dbReference type="ChEBI" id="CHEBI:15378"/>
        <dbReference type="ChEBI" id="CHEBI:43474"/>
        <dbReference type="ChEBI" id="CHEBI:57945"/>
        <dbReference type="ChEBI" id="CHEBI:64074"/>
        <dbReference type="ChEBI" id="CHEBI:456215"/>
        <dbReference type="ChEBI" id="CHEBI:456216"/>
        <dbReference type="EC" id="4.2.1.136"/>
    </reaction>
</comment>
<dbReference type="PROSITE" id="PS01050">
    <property type="entry name" value="YJEF_C_2"/>
    <property type="match status" value="1"/>
</dbReference>
<evidence type="ECO:0000256" key="12">
    <source>
        <dbReference type="ARBA" id="ARBA00023239"/>
    </source>
</evidence>
<dbReference type="Gene3D" id="3.40.1190.20">
    <property type="match status" value="1"/>
</dbReference>
<feature type="binding site" evidence="17">
    <location>
        <position position="343"/>
    </location>
    <ligand>
        <name>(6S)-NADPHX</name>
        <dbReference type="ChEBI" id="CHEBI:64076"/>
    </ligand>
</feature>
<accession>A0A376AGS5</accession>
<keyword evidence="8 17" id="KW-0521">NADP</keyword>
<dbReference type="SUPFAM" id="SSF53613">
    <property type="entry name" value="Ribokinase-like"/>
    <property type="match status" value="1"/>
</dbReference>
<feature type="binding site" evidence="17">
    <location>
        <begin position="432"/>
        <end position="436"/>
    </location>
    <ligand>
        <name>AMP</name>
        <dbReference type="ChEBI" id="CHEBI:456215"/>
    </ligand>
</feature>
<evidence type="ECO:0000256" key="9">
    <source>
        <dbReference type="ARBA" id="ARBA00022958"/>
    </source>
</evidence>
<gene>
    <name evidence="18" type="primary">nnrE</name>
    <name evidence="17" type="synonym">nnrD</name>
    <name evidence="22" type="ORF">RHIZ70_2391</name>
</gene>
<feature type="binding site" evidence="17">
    <location>
        <position position="280"/>
    </location>
    <ligand>
        <name>(6S)-NADPHX</name>
        <dbReference type="ChEBI" id="CHEBI:64076"/>
    </ligand>
</feature>
<evidence type="ECO:0000256" key="19">
    <source>
        <dbReference type="PIRNR" id="PIRNR017184"/>
    </source>
</evidence>
<proteinExistence type="inferred from homology"/>
<sequence length="511" mass="52568">MIICCSGVLCVPRRLGICFDGAMKNDPEHWLLSPAAMGRVDQAAARSGIWSFGLMEKAGQAVAAAALRLFPEALRFVVLCGPGNNGGDGYVAARALADAGAETAVFRLDDPARLKGDAATAFAVCPIATDALDSYEPRPGDAIIDAIFGAGLDRPVPEAVAAVIARVDGADLPVIAVDLPSGLDGRTGRVLGAAFKARHTVTFMARKPGHVLMPGRRLCGGLEVYDIGIPQRIVESEAGPGGLNSPAAWERLLPKPEAQTHKFLRGHLTVFSGPATATGAARLSAAAGLRAGAGLVTIASPRNALEANASQLTAVMLKPVDDHAALAAYLEDPRHSTFVLGPGFGVGAKARGFALALRDRRLVLDADGITSFRDDPSVLFAAFSSGETRLVLTPHEGEFARLFPDVADEKTLSKIDMALAAAARSHAVVVYKGPDTVIAAPDGRALVNTNAPPSLATAGSGDVLAGIIGGLLAQGMPAFEAAAAAVWHHGRAGSGAGRGLTAEGLINHIEL</sequence>
<dbReference type="InterPro" id="IPR030677">
    <property type="entry name" value="Nnr"/>
</dbReference>
<dbReference type="InterPro" id="IPR029056">
    <property type="entry name" value="Ribokinase-like"/>
</dbReference>
<evidence type="ECO:0000256" key="2">
    <source>
        <dbReference type="ARBA" id="ARBA00000909"/>
    </source>
</evidence>
<dbReference type="GO" id="GO:0046496">
    <property type="term" value="P:nicotinamide nucleotide metabolic process"/>
    <property type="evidence" value="ECO:0007669"/>
    <property type="project" value="UniProtKB-UniRule"/>
</dbReference>
<evidence type="ECO:0000256" key="13">
    <source>
        <dbReference type="ARBA" id="ARBA00023268"/>
    </source>
</evidence>
<evidence type="ECO:0000256" key="4">
    <source>
        <dbReference type="ARBA" id="ARBA00009524"/>
    </source>
</evidence>
<comment type="catalytic activity">
    <reaction evidence="2 18 19">
        <text>(6R)-NADPHX = (6S)-NADPHX</text>
        <dbReference type="Rhea" id="RHEA:32227"/>
        <dbReference type="ChEBI" id="CHEBI:64076"/>
        <dbReference type="ChEBI" id="CHEBI:64077"/>
        <dbReference type="EC" id="5.1.99.6"/>
    </reaction>
</comment>
<dbReference type="EC" id="5.1.99.6" evidence="19"/>
<feature type="binding site" evidence="18">
    <location>
        <begin position="84"/>
        <end position="88"/>
    </location>
    <ligand>
        <name>(6S)-NADPHX</name>
        <dbReference type="ChEBI" id="CHEBI:64076"/>
    </ligand>
</feature>
<keyword evidence="10 17" id="KW-0520">NAD</keyword>
<comment type="function">
    <text evidence="14 19">Bifunctional enzyme that catalyzes the epimerization of the S- and R-forms of NAD(P)HX and the dehydration of the S-form of NAD(P)HX at the expense of ADP, which is converted to AMP. This allows the repair of both epimers of NAD(P)HX, a damaged form of NAD(P)H that is a result of enzymatic or heat-dependent hydration.</text>
</comment>
<feature type="binding site" evidence="18">
    <location>
        <position position="181"/>
    </location>
    <ligand>
        <name>K(+)</name>
        <dbReference type="ChEBI" id="CHEBI:29103"/>
    </ligand>
</feature>
<dbReference type="GO" id="GO:0046872">
    <property type="term" value="F:metal ion binding"/>
    <property type="evidence" value="ECO:0007669"/>
    <property type="project" value="UniProtKB-UniRule"/>
</dbReference>
<comment type="catalytic activity">
    <reaction evidence="1 18 19">
        <text>(6R)-NADHX = (6S)-NADHX</text>
        <dbReference type="Rhea" id="RHEA:32215"/>
        <dbReference type="ChEBI" id="CHEBI:64074"/>
        <dbReference type="ChEBI" id="CHEBI:64075"/>
        <dbReference type="EC" id="5.1.99.6"/>
    </reaction>
</comment>
<keyword evidence="6 17" id="KW-0547">Nucleotide-binding</keyword>
<dbReference type="PROSITE" id="PS51383">
    <property type="entry name" value="YJEF_C_3"/>
    <property type="match status" value="1"/>
</dbReference>
<dbReference type="NCBIfam" id="TIGR00196">
    <property type="entry name" value="yjeF_cterm"/>
    <property type="match status" value="1"/>
</dbReference>
<evidence type="ECO:0000256" key="10">
    <source>
        <dbReference type="ARBA" id="ARBA00023027"/>
    </source>
</evidence>
<evidence type="ECO:0000259" key="20">
    <source>
        <dbReference type="PROSITE" id="PS51383"/>
    </source>
</evidence>
<dbReference type="EC" id="4.2.1.136" evidence="19"/>
<evidence type="ECO:0000256" key="3">
    <source>
        <dbReference type="ARBA" id="ARBA00006001"/>
    </source>
</evidence>
<comment type="cofactor">
    <cofactor evidence="17">
        <name>Mg(2+)</name>
        <dbReference type="ChEBI" id="CHEBI:18420"/>
    </cofactor>
</comment>
<evidence type="ECO:0000256" key="8">
    <source>
        <dbReference type="ARBA" id="ARBA00022857"/>
    </source>
</evidence>
<dbReference type="PROSITE" id="PS51385">
    <property type="entry name" value="YJEF_N"/>
    <property type="match status" value="1"/>
</dbReference>
<dbReference type="GO" id="GO:0052855">
    <property type="term" value="F:ADP-dependent NAD(P)H-hydrate dehydratase activity"/>
    <property type="evidence" value="ECO:0007669"/>
    <property type="project" value="UniProtKB-UniRule"/>
</dbReference>
<comment type="catalytic activity">
    <reaction evidence="16 17 19">
        <text>(6S)-NADPHX + ADP = AMP + phosphate + NADPH + H(+)</text>
        <dbReference type="Rhea" id="RHEA:32235"/>
        <dbReference type="ChEBI" id="CHEBI:15378"/>
        <dbReference type="ChEBI" id="CHEBI:43474"/>
        <dbReference type="ChEBI" id="CHEBI:57783"/>
        <dbReference type="ChEBI" id="CHEBI:64076"/>
        <dbReference type="ChEBI" id="CHEBI:456215"/>
        <dbReference type="ChEBI" id="CHEBI:456216"/>
        <dbReference type="EC" id="4.2.1.136"/>
    </reaction>
</comment>
<keyword evidence="11 18" id="KW-0413">Isomerase</keyword>
<evidence type="ECO:0000256" key="17">
    <source>
        <dbReference type="HAMAP-Rule" id="MF_01965"/>
    </source>
</evidence>
<dbReference type="InterPro" id="IPR017953">
    <property type="entry name" value="Carbohydrate_kinase_pred_CS"/>
</dbReference>
<feature type="binding site" evidence="17">
    <location>
        <position position="395"/>
    </location>
    <ligand>
        <name>(6S)-NADPHX</name>
        <dbReference type="ChEBI" id="CHEBI:64076"/>
    </ligand>
</feature>
<feature type="binding site" evidence="18">
    <location>
        <position position="178"/>
    </location>
    <ligand>
        <name>(6S)-NADPHX</name>
        <dbReference type="ChEBI" id="CHEBI:64076"/>
    </ligand>
</feature>
<feature type="binding site" evidence="18">
    <location>
        <begin position="149"/>
        <end position="155"/>
    </location>
    <ligand>
        <name>(6S)-NADPHX</name>
        <dbReference type="ChEBI" id="CHEBI:64076"/>
    </ligand>
</feature>
<dbReference type="Gene3D" id="3.40.50.10260">
    <property type="entry name" value="YjeF N-terminal domain"/>
    <property type="match status" value="1"/>
</dbReference>
<comment type="caution">
    <text evidence="18">Lacks conserved residue(s) required for the propagation of feature annotation.</text>
</comment>
<feature type="domain" description="YjeF N-terminal" evidence="21">
    <location>
        <begin position="37"/>
        <end position="235"/>
    </location>
</feature>
<dbReference type="Proteomes" id="UP000254764">
    <property type="component" value="Unassembled WGS sequence"/>
</dbReference>
<evidence type="ECO:0000256" key="11">
    <source>
        <dbReference type="ARBA" id="ARBA00023235"/>
    </source>
</evidence>
<dbReference type="InterPro" id="IPR000631">
    <property type="entry name" value="CARKD"/>
</dbReference>
<keyword evidence="5 18" id="KW-0479">Metal-binding</keyword>
<evidence type="ECO:0000256" key="6">
    <source>
        <dbReference type="ARBA" id="ARBA00022741"/>
    </source>
</evidence>
<evidence type="ECO:0000256" key="18">
    <source>
        <dbReference type="HAMAP-Rule" id="MF_01966"/>
    </source>
</evidence>
<feature type="binding site" evidence="17">
    <location>
        <position position="462"/>
    </location>
    <ligand>
        <name>(6S)-NADPHX</name>
        <dbReference type="ChEBI" id="CHEBI:64076"/>
    </ligand>
</feature>
<feature type="domain" description="YjeF C-terminal" evidence="20">
    <location>
        <begin position="245"/>
        <end position="511"/>
    </location>
</feature>
<keyword evidence="23" id="KW-1185">Reference proteome</keyword>
<feature type="binding site" evidence="18">
    <location>
        <position position="85"/>
    </location>
    <ligand>
        <name>K(+)</name>
        <dbReference type="ChEBI" id="CHEBI:29103"/>
    </ligand>
</feature>
<evidence type="ECO:0000259" key="21">
    <source>
        <dbReference type="PROSITE" id="PS51385"/>
    </source>
</evidence>
<keyword evidence="13" id="KW-0511">Multifunctional enzyme</keyword>
<dbReference type="InterPro" id="IPR004443">
    <property type="entry name" value="YjeF_N_dom"/>
</dbReference>
<comment type="similarity">
    <text evidence="3 19">In the N-terminal section; belongs to the NnrE/AIBP family.</text>
</comment>
<evidence type="ECO:0000256" key="14">
    <source>
        <dbReference type="ARBA" id="ARBA00025153"/>
    </source>
</evidence>
<dbReference type="AlphaFoldDB" id="A0A376AGS5"/>
<dbReference type="GO" id="GO:0052856">
    <property type="term" value="F:NAD(P)HX epimerase activity"/>
    <property type="evidence" value="ECO:0007669"/>
    <property type="project" value="UniProtKB-UniRule"/>
</dbReference>
<evidence type="ECO:0000256" key="7">
    <source>
        <dbReference type="ARBA" id="ARBA00022840"/>
    </source>
</evidence>
<dbReference type="STRING" id="1336235.GCA_000518785_00280"/>
<dbReference type="HAMAP" id="MF_01965">
    <property type="entry name" value="NADHX_dehydratase"/>
    <property type="match status" value="1"/>
</dbReference>
<comment type="similarity">
    <text evidence="17">Belongs to the NnrD/CARKD family.</text>
</comment>
<reference evidence="23" key="1">
    <citation type="submission" date="2018-07" db="EMBL/GenBank/DDBJ databases">
        <authorList>
            <person name="Peiro R."/>
            <person name="Begona"/>
            <person name="Cbmso G."/>
            <person name="Lopez M."/>
            <person name="Gonzalez S."/>
        </authorList>
    </citation>
    <scope>NUCLEOTIDE SEQUENCE [LARGE SCALE GENOMIC DNA]</scope>
</reference>
<dbReference type="GO" id="GO:0005524">
    <property type="term" value="F:ATP binding"/>
    <property type="evidence" value="ECO:0007669"/>
    <property type="project" value="UniProtKB-UniRule"/>
</dbReference>
<dbReference type="Pfam" id="PF03853">
    <property type="entry name" value="YjeF_N"/>
    <property type="match status" value="1"/>
</dbReference>
<dbReference type="InterPro" id="IPR036652">
    <property type="entry name" value="YjeF_N_dom_sf"/>
</dbReference>